<gene>
    <name evidence="2" type="ORF">BECKTUN1418D_GA0071000_11843</name>
    <name evidence="1" type="ORF">BECKTUN1418E_GA0071001_100221</name>
</gene>
<name>A0A451A9J2_9GAMM</name>
<dbReference type="EMBL" id="CAADFX010000184">
    <property type="protein sequence ID" value="VFK62703.1"/>
    <property type="molecule type" value="Genomic_DNA"/>
</dbReference>
<evidence type="ECO:0000313" key="1">
    <source>
        <dbReference type="EMBL" id="VFK50309.1"/>
    </source>
</evidence>
<evidence type="ECO:0000313" key="2">
    <source>
        <dbReference type="EMBL" id="VFK62703.1"/>
    </source>
</evidence>
<protein>
    <submittedName>
        <fullName evidence="2">Uncharacterized protein</fullName>
    </submittedName>
</protein>
<proteinExistence type="predicted"/>
<sequence length="70" mass="8222">MLALRAKADRGLDPSIRTDSPKFSFFRYIKKAYHGEVERTKFGEAFASNRQDMRRALVKRNRRFVKLSGK</sequence>
<reference evidence="2" key="1">
    <citation type="submission" date="2019-02" db="EMBL/GenBank/DDBJ databases">
        <authorList>
            <person name="Gruber-Vodicka R. H."/>
            <person name="Seah K. B. B."/>
        </authorList>
    </citation>
    <scope>NUCLEOTIDE SEQUENCE</scope>
    <source>
        <strain evidence="2">BECK_BY1</strain>
        <strain evidence="1">BECK_BY2</strain>
    </source>
</reference>
<organism evidence="2">
    <name type="scientific">Candidatus Kentrum sp. TUN</name>
    <dbReference type="NCBI Taxonomy" id="2126343"/>
    <lineage>
        <taxon>Bacteria</taxon>
        <taxon>Pseudomonadati</taxon>
        <taxon>Pseudomonadota</taxon>
        <taxon>Gammaproteobacteria</taxon>
        <taxon>Candidatus Kentrum</taxon>
    </lineage>
</organism>
<dbReference type="EMBL" id="CAADFV010000002">
    <property type="protein sequence ID" value="VFK50309.1"/>
    <property type="molecule type" value="Genomic_DNA"/>
</dbReference>
<dbReference type="AlphaFoldDB" id="A0A451A9J2"/>
<accession>A0A451A9J2</accession>